<gene>
    <name evidence="1" type="ORF">AVEN_9615_1</name>
</gene>
<dbReference type="EMBL" id="BGPR01000724">
    <property type="protein sequence ID" value="GBM33069.1"/>
    <property type="molecule type" value="Genomic_DNA"/>
</dbReference>
<evidence type="ECO:0000313" key="2">
    <source>
        <dbReference type="Proteomes" id="UP000499080"/>
    </source>
</evidence>
<keyword evidence="2" id="KW-1185">Reference proteome</keyword>
<comment type="caution">
    <text evidence="1">The sequence shown here is derived from an EMBL/GenBank/DDBJ whole genome shotgun (WGS) entry which is preliminary data.</text>
</comment>
<protein>
    <submittedName>
        <fullName evidence="1">Uncharacterized protein</fullName>
    </submittedName>
</protein>
<accession>A0A4Y2EXQ2</accession>
<name>A0A4Y2EXQ2_ARAVE</name>
<proteinExistence type="predicted"/>
<evidence type="ECO:0000313" key="1">
    <source>
        <dbReference type="EMBL" id="GBM33069.1"/>
    </source>
</evidence>
<sequence>MPNARVEIGSSFALAIYIGGSQSVVRVRLGYAKDQLVCAKDQLVCAKDQLVFAKDQLVCTKDQLGVRELKVDNGRHKKT</sequence>
<dbReference type="Proteomes" id="UP000499080">
    <property type="component" value="Unassembled WGS sequence"/>
</dbReference>
<organism evidence="1 2">
    <name type="scientific">Araneus ventricosus</name>
    <name type="common">Orbweaver spider</name>
    <name type="synonym">Epeira ventricosa</name>
    <dbReference type="NCBI Taxonomy" id="182803"/>
    <lineage>
        <taxon>Eukaryota</taxon>
        <taxon>Metazoa</taxon>
        <taxon>Ecdysozoa</taxon>
        <taxon>Arthropoda</taxon>
        <taxon>Chelicerata</taxon>
        <taxon>Arachnida</taxon>
        <taxon>Araneae</taxon>
        <taxon>Araneomorphae</taxon>
        <taxon>Entelegynae</taxon>
        <taxon>Araneoidea</taxon>
        <taxon>Araneidae</taxon>
        <taxon>Araneus</taxon>
    </lineage>
</organism>
<reference evidence="1 2" key="1">
    <citation type="journal article" date="2019" name="Sci. Rep.">
        <title>Orb-weaving spider Araneus ventricosus genome elucidates the spidroin gene catalogue.</title>
        <authorList>
            <person name="Kono N."/>
            <person name="Nakamura H."/>
            <person name="Ohtoshi R."/>
            <person name="Moran D.A.P."/>
            <person name="Shinohara A."/>
            <person name="Yoshida Y."/>
            <person name="Fujiwara M."/>
            <person name="Mori M."/>
            <person name="Tomita M."/>
            <person name="Arakawa K."/>
        </authorList>
    </citation>
    <scope>NUCLEOTIDE SEQUENCE [LARGE SCALE GENOMIC DNA]</scope>
</reference>
<dbReference type="AlphaFoldDB" id="A0A4Y2EXQ2"/>